<dbReference type="SUPFAM" id="SSF55729">
    <property type="entry name" value="Acyl-CoA N-acyltransferases (Nat)"/>
    <property type="match status" value="1"/>
</dbReference>
<accession>A0A7D3XZJ9</accession>
<keyword evidence="3" id="KW-1185">Reference proteome</keyword>
<dbReference type="GO" id="GO:0016747">
    <property type="term" value="F:acyltransferase activity, transferring groups other than amino-acyl groups"/>
    <property type="evidence" value="ECO:0007669"/>
    <property type="project" value="InterPro"/>
</dbReference>
<dbReference type="InterPro" id="IPR016181">
    <property type="entry name" value="Acyl_CoA_acyltransferase"/>
</dbReference>
<dbReference type="Proteomes" id="UP000503088">
    <property type="component" value="Chromosome"/>
</dbReference>
<dbReference type="Pfam" id="PF00583">
    <property type="entry name" value="Acetyltransf_1"/>
    <property type="match status" value="1"/>
</dbReference>
<feature type="domain" description="N-acetyltransferase" evidence="1">
    <location>
        <begin position="1"/>
        <end position="196"/>
    </location>
</feature>
<evidence type="ECO:0000313" key="2">
    <source>
        <dbReference type="EMBL" id="QKG83103.1"/>
    </source>
</evidence>
<evidence type="ECO:0000313" key="3">
    <source>
        <dbReference type="Proteomes" id="UP000503088"/>
    </source>
</evidence>
<keyword evidence="2" id="KW-0808">Transferase</keyword>
<protein>
    <submittedName>
        <fullName evidence="2">GNAT family N-acetyltransferase</fullName>
    </submittedName>
</protein>
<dbReference type="InterPro" id="IPR000182">
    <property type="entry name" value="GNAT_dom"/>
</dbReference>
<sequence>MSSITVKRMKDFDRDVRNEATAVFIDGYFKGLSFFSKDRNKLMKAFKNLLCEDVFYLAEMDGEIVGILACANHQQRAMPIKLSELKKGFGFLKGILAYMMLKREFNTPLAFSEDTAYIECVATTEKARGKGVSTALFQYVMCELPYRHYILEVVDTNQNAHRLYKKLGFEEFERKMEKYAKLKGFHARILMRWSQQ</sequence>
<reference evidence="2 3" key="1">
    <citation type="submission" date="2020-01" db="EMBL/GenBank/DDBJ databases">
        <authorList>
            <person name="Gulvik C.A."/>
            <person name="Batra D.G."/>
        </authorList>
    </citation>
    <scope>NUCLEOTIDE SEQUENCE [LARGE SCALE GENOMIC DNA]</scope>
    <source>
        <strain evidence="2 3">W9323</strain>
    </source>
</reference>
<evidence type="ECO:0000259" key="1">
    <source>
        <dbReference type="PROSITE" id="PS51186"/>
    </source>
</evidence>
<dbReference type="AlphaFoldDB" id="A0A7D3XZJ9"/>
<dbReference type="PROSITE" id="PS51186">
    <property type="entry name" value="GNAT"/>
    <property type="match status" value="1"/>
</dbReference>
<gene>
    <name evidence="2" type="ORF">GXN76_00605</name>
</gene>
<dbReference type="EMBL" id="CP048104">
    <property type="protein sequence ID" value="QKG83103.1"/>
    <property type="molecule type" value="Genomic_DNA"/>
</dbReference>
<name>A0A7D3XZJ9_9BACL</name>
<proteinExistence type="predicted"/>
<dbReference type="RefSeq" id="WP_173219204.1">
    <property type="nucleotide sequence ID" value="NZ_CP048104.1"/>
</dbReference>
<dbReference type="Gene3D" id="3.40.630.30">
    <property type="match status" value="1"/>
</dbReference>
<dbReference type="CDD" id="cd04301">
    <property type="entry name" value="NAT_SF"/>
    <property type="match status" value="1"/>
</dbReference>
<dbReference type="KEGG" id="kpul:GXN76_00605"/>
<organism evidence="2 3">
    <name type="scientific">Kroppenstedtia pulmonis</name>
    <dbReference type="NCBI Taxonomy" id="1380685"/>
    <lineage>
        <taxon>Bacteria</taxon>
        <taxon>Bacillati</taxon>
        <taxon>Bacillota</taxon>
        <taxon>Bacilli</taxon>
        <taxon>Bacillales</taxon>
        <taxon>Thermoactinomycetaceae</taxon>
        <taxon>Kroppenstedtia</taxon>
    </lineage>
</organism>